<proteinExistence type="predicted"/>
<dbReference type="InterPro" id="IPR001245">
    <property type="entry name" value="Ser-Thr/Tyr_kinase_cat_dom"/>
</dbReference>
<evidence type="ECO:0000256" key="3">
    <source>
        <dbReference type="ARBA" id="ARBA00022741"/>
    </source>
</evidence>
<dbReference type="PANTHER" id="PTHR23257:SF955">
    <property type="entry name" value="SUPERFAMILY PROTEIN WITH OCTICOSAPEPTIDE_PHOX_BEM1P DOMAIN, PUTATIVE ISOFORM 1-RELATED"/>
    <property type="match status" value="1"/>
</dbReference>
<name>A0A2P5YL50_GOSBA</name>
<feature type="binding site" evidence="6">
    <location>
        <position position="969"/>
    </location>
    <ligand>
        <name>ATP</name>
        <dbReference type="ChEBI" id="CHEBI:30616"/>
    </ligand>
</feature>
<sequence>MEKNQNKIFMEHSRVSKQYNSVEHGNGEFPHATQAFMPDPMTSLNMSIRPPELKGSDVKPVLNYSIQTGEEFSFEFMRDRLNPRKHFIQNSLGEPSYATGYMDLKGLLGISRTESESGSDISMLNMVEKGPRGFERKDSVHENQSNYGSHQSMRQTTLGYENNRGLLYMSIGTSDGTSTKMKVLCSFGGKILPRPSDRKLRYVGGETRIIRIRKDISWQELKQKILAIFDQTEVIKYQLPGEDFDALVSVSSDEDLQNMMEECNELLDKEASQKLRMFLFSLSDLEDTQFGLGNMDGDSEIQYVVAVNGMDFGTRTSTTLHGLTSFSANNLTEPVGTSINRETSRVAGDSVVISSSNIPGIMVSSSTFQSSQPVLPSSSGAYETRPEFYHGQTMGYPLQYGHNSSNYSYIAEFSNSVPPNGFMNQHERSTEVPPYNGLQQQNLQMPATEFKPKPDCSGHQGNDLEKHRPSETDHPVSSRLHEGKVINHFQCEEVPVAVAPQDVPHFTLKNEAKNQENEKVASSVDAVNEVLVPKQGNDDHHSTSSYADSESNPTDLSYHEPTVPPHKVYYSERIPREQLDLLNRLSKSDDSLGSQLLLAHPQSDMAQQFPNTETVGNLCDTNIASHIEKSAAKLSNKTTDDEISQRQKHKEFPVAVSLMNSKPSEEVLDTGLKQAVSNPMDNIQAPNKDGVQVGFPKDNLSVDEKKPTFDVKAETGPGLPVGSESAFALPHDANLTSKNPPVHFQVDLRTESSTKDDSKENHSSGIIRAAQGDILIDINDRFPRDFLSDIFSKAMLSEESSGVSPLQTDGAGLSLNMENHEPKRWSYFQKLAQDFGDKDGSLINQDHVSDQFAPVGVVPLSQAESDKKIGEDNPKDGQPQVQISESMQFDAMIENLRTPESEYEKTKSEKRNIGLPPLDPSLGEFDINTLQLIMNEDLEELRELGSGTFGTVYHGKWRGSDVAIKRIKKSCFTGRSSEQERLTNEFWREADILSKLHHPNVVAFYGVVQDGPGGTMATVTEFMVDGSLRHVLLRKDRLLDRRKKLIIAMDAAFGMEYLHSKNIVHFDLKCDNLLVNLKDPSRPICKVGDFGLSKIKRNTLVSGGVRGTLPWMAPELLNGGSNKVSEKMDDIGNSLGESIVESESVDVFSFGIVLWEILTGEEPYANMHYGAIIASQSKSLRGGIVSNTLRPTIPSFCDPEWRKLMEQCWSPNPTARPSFTEIASRLRTMSAAASQSKVQGHKASK</sequence>
<evidence type="ECO:0008006" key="12">
    <source>
        <dbReference type="Google" id="ProtNLM"/>
    </source>
</evidence>
<dbReference type="Pfam" id="PF00564">
    <property type="entry name" value="PB1"/>
    <property type="match status" value="1"/>
</dbReference>
<dbReference type="InterPro" id="IPR017441">
    <property type="entry name" value="Protein_kinase_ATP_BS"/>
</dbReference>
<dbReference type="InterPro" id="IPR000270">
    <property type="entry name" value="PB1_dom"/>
</dbReference>
<dbReference type="InterPro" id="IPR008271">
    <property type="entry name" value="Ser/Thr_kinase_AS"/>
</dbReference>
<gene>
    <name evidence="10" type="ORF">GOBAR_AA04281</name>
</gene>
<evidence type="ECO:0000259" key="9">
    <source>
        <dbReference type="PROSITE" id="PS51745"/>
    </source>
</evidence>
<dbReference type="Proteomes" id="UP000239757">
    <property type="component" value="Unassembled WGS sequence"/>
</dbReference>
<dbReference type="FunFam" id="3.30.200.20:FF:000081">
    <property type="entry name" value="Octicosapeptide/phox/Bem1p domain kinase superfamily protein"/>
    <property type="match status" value="1"/>
</dbReference>
<dbReference type="AlphaFoldDB" id="A0A2P5YL50"/>
<dbReference type="InterPro" id="IPR000719">
    <property type="entry name" value="Prot_kinase_dom"/>
</dbReference>
<reference evidence="10 11" key="1">
    <citation type="submission" date="2015-01" db="EMBL/GenBank/DDBJ databases">
        <title>Genome of allotetraploid Gossypium barbadense reveals genomic plasticity and fiber elongation in cotton evolution.</title>
        <authorList>
            <person name="Chen X."/>
            <person name="Liu X."/>
            <person name="Zhao B."/>
            <person name="Zheng H."/>
            <person name="Hu Y."/>
            <person name="Lu G."/>
            <person name="Yang C."/>
            <person name="Chen J."/>
            <person name="Shan C."/>
            <person name="Zhang L."/>
            <person name="Zhou Y."/>
            <person name="Wang L."/>
            <person name="Guo W."/>
            <person name="Bai Y."/>
            <person name="Ruan J."/>
            <person name="Shangguan X."/>
            <person name="Mao Y."/>
            <person name="Jiang J."/>
            <person name="Zhu Y."/>
            <person name="Lei J."/>
            <person name="Kang H."/>
            <person name="Chen S."/>
            <person name="He X."/>
            <person name="Wang R."/>
            <person name="Wang Y."/>
            <person name="Chen J."/>
            <person name="Wang L."/>
            <person name="Yu S."/>
            <person name="Wang B."/>
            <person name="Wei J."/>
            <person name="Song S."/>
            <person name="Lu X."/>
            <person name="Gao Z."/>
            <person name="Gu W."/>
            <person name="Deng X."/>
            <person name="Ma D."/>
            <person name="Wang S."/>
            <person name="Liang W."/>
            <person name="Fang L."/>
            <person name="Cai C."/>
            <person name="Zhu X."/>
            <person name="Zhou B."/>
            <person name="Zhang Y."/>
            <person name="Chen Z."/>
            <person name="Xu S."/>
            <person name="Zhu R."/>
            <person name="Wang S."/>
            <person name="Zhang T."/>
            <person name="Zhao G."/>
        </authorList>
    </citation>
    <scope>NUCLEOTIDE SEQUENCE [LARGE SCALE GENOMIC DNA]</scope>
    <source>
        <strain evidence="11">cv. Xinhai21</strain>
        <tissue evidence="10">Leaf</tissue>
    </source>
</reference>
<dbReference type="SUPFAM" id="SSF54277">
    <property type="entry name" value="CAD &amp; PB1 domains"/>
    <property type="match status" value="1"/>
</dbReference>
<dbReference type="Gene3D" id="3.10.20.90">
    <property type="entry name" value="Phosphatidylinositol 3-kinase Catalytic Subunit, Chain A, domain 1"/>
    <property type="match status" value="1"/>
</dbReference>
<dbReference type="GO" id="GO:0005737">
    <property type="term" value="C:cytoplasm"/>
    <property type="evidence" value="ECO:0007669"/>
    <property type="project" value="TreeGrafter"/>
</dbReference>
<evidence type="ECO:0000256" key="4">
    <source>
        <dbReference type="ARBA" id="ARBA00022777"/>
    </source>
</evidence>
<evidence type="ECO:0000313" key="10">
    <source>
        <dbReference type="EMBL" id="PPS16299.1"/>
    </source>
</evidence>
<feature type="region of interest" description="Disordered" evidence="7">
    <location>
        <begin position="533"/>
        <end position="564"/>
    </location>
</feature>
<keyword evidence="4" id="KW-0418">Kinase</keyword>
<evidence type="ECO:0000256" key="7">
    <source>
        <dbReference type="SAM" id="MobiDB-lite"/>
    </source>
</evidence>
<evidence type="ECO:0000313" key="11">
    <source>
        <dbReference type="Proteomes" id="UP000239757"/>
    </source>
</evidence>
<feature type="region of interest" description="Disordered" evidence="7">
    <location>
        <begin position="448"/>
        <end position="478"/>
    </location>
</feature>
<evidence type="ECO:0000256" key="5">
    <source>
        <dbReference type="ARBA" id="ARBA00022840"/>
    </source>
</evidence>
<dbReference type="InterPro" id="IPR053793">
    <property type="entry name" value="PB1-like"/>
</dbReference>
<dbReference type="PROSITE" id="PS00108">
    <property type="entry name" value="PROTEIN_KINASE_ST"/>
    <property type="match status" value="1"/>
</dbReference>
<dbReference type="FunFam" id="3.10.20.90:FF:000058">
    <property type="entry name" value="Octicosapeptide/phox/Bem1p domain kinase superfamily protein"/>
    <property type="match status" value="1"/>
</dbReference>
<dbReference type="OrthoDB" id="4062651at2759"/>
<dbReference type="GO" id="GO:0007165">
    <property type="term" value="P:signal transduction"/>
    <property type="evidence" value="ECO:0007669"/>
    <property type="project" value="TreeGrafter"/>
</dbReference>
<feature type="domain" description="PB1" evidence="9">
    <location>
        <begin position="180"/>
        <end position="282"/>
    </location>
</feature>
<feature type="domain" description="Protein kinase" evidence="8">
    <location>
        <begin position="938"/>
        <end position="1229"/>
    </location>
</feature>
<dbReference type="InterPro" id="IPR050167">
    <property type="entry name" value="Ser_Thr_protein_kinase"/>
</dbReference>
<dbReference type="SMART" id="SM00666">
    <property type="entry name" value="PB1"/>
    <property type="match status" value="1"/>
</dbReference>
<dbReference type="SMART" id="SM00220">
    <property type="entry name" value="S_TKc"/>
    <property type="match status" value="1"/>
</dbReference>
<dbReference type="Pfam" id="PF07714">
    <property type="entry name" value="PK_Tyr_Ser-Thr"/>
    <property type="match status" value="1"/>
</dbReference>
<dbReference type="CDD" id="cd13999">
    <property type="entry name" value="STKc_MAP3K-like"/>
    <property type="match status" value="1"/>
</dbReference>
<keyword evidence="3 6" id="KW-0547">Nucleotide-binding</keyword>
<dbReference type="PROSITE" id="PS50011">
    <property type="entry name" value="PROTEIN_KINASE_DOM"/>
    <property type="match status" value="1"/>
</dbReference>
<keyword evidence="1" id="KW-0723">Serine/threonine-protein kinase</keyword>
<evidence type="ECO:0000256" key="2">
    <source>
        <dbReference type="ARBA" id="ARBA00022679"/>
    </source>
</evidence>
<evidence type="ECO:0000256" key="1">
    <source>
        <dbReference type="ARBA" id="ARBA00022527"/>
    </source>
</evidence>
<dbReference type="InterPro" id="IPR011009">
    <property type="entry name" value="Kinase-like_dom_sf"/>
</dbReference>
<dbReference type="SUPFAM" id="SSF56112">
    <property type="entry name" value="Protein kinase-like (PK-like)"/>
    <property type="match status" value="1"/>
</dbReference>
<evidence type="ECO:0000256" key="6">
    <source>
        <dbReference type="PROSITE-ProRule" id="PRU10141"/>
    </source>
</evidence>
<accession>A0A2P5YL50</accession>
<dbReference type="PROSITE" id="PS00107">
    <property type="entry name" value="PROTEIN_KINASE_ATP"/>
    <property type="match status" value="1"/>
</dbReference>
<dbReference type="Gene3D" id="1.10.510.10">
    <property type="entry name" value="Transferase(Phosphotransferase) domain 1"/>
    <property type="match status" value="1"/>
</dbReference>
<feature type="compositionally biased region" description="Polar residues" evidence="7">
    <location>
        <begin position="543"/>
        <end position="555"/>
    </location>
</feature>
<dbReference type="GO" id="GO:0004674">
    <property type="term" value="F:protein serine/threonine kinase activity"/>
    <property type="evidence" value="ECO:0007669"/>
    <property type="project" value="UniProtKB-KW"/>
</dbReference>
<dbReference type="EMBL" id="KZ663042">
    <property type="protein sequence ID" value="PPS16299.1"/>
    <property type="molecule type" value="Genomic_DNA"/>
</dbReference>
<dbReference type="CDD" id="cd06410">
    <property type="entry name" value="PB1_UP2"/>
    <property type="match status" value="1"/>
</dbReference>
<dbReference type="PANTHER" id="PTHR23257">
    <property type="entry name" value="SERINE-THREONINE PROTEIN KINASE"/>
    <property type="match status" value="1"/>
</dbReference>
<dbReference type="Gene3D" id="3.30.200.20">
    <property type="entry name" value="Phosphorylase Kinase, domain 1"/>
    <property type="match status" value="1"/>
</dbReference>
<keyword evidence="5 6" id="KW-0067">ATP-binding</keyword>
<protein>
    <recommendedName>
        <fullName evidence="12">Protein kinase domain-containing protein</fullName>
    </recommendedName>
</protein>
<dbReference type="GO" id="GO:0005524">
    <property type="term" value="F:ATP binding"/>
    <property type="evidence" value="ECO:0007669"/>
    <property type="project" value="UniProtKB-UniRule"/>
</dbReference>
<feature type="compositionally biased region" description="Basic and acidic residues" evidence="7">
    <location>
        <begin position="450"/>
        <end position="478"/>
    </location>
</feature>
<keyword evidence="2" id="KW-0808">Transferase</keyword>
<dbReference type="PROSITE" id="PS51745">
    <property type="entry name" value="PB1"/>
    <property type="match status" value="1"/>
</dbReference>
<organism evidence="10 11">
    <name type="scientific">Gossypium barbadense</name>
    <name type="common">Sea Island cotton</name>
    <name type="synonym">Hibiscus barbadensis</name>
    <dbReference type="NCBI Taxonomy" id="3634"/>
    <lineage>
        <taxon>Eukaryota</taxon>
        <taxon>Viridiplantae</taxon>
        <taxon>Streptophyta</taxon>
        <taxon>Embryophyta</taxon>
        <taxon>Tracheophyta</taxon>
        <taxon>Spermatophyta</taxon>
        <taxon>Magnoliopsida</taxon>
        <taxon>eudicotyledons</taxon>
        <taxon>Gunneridae</taxon>
        <taxon>Pentapetalae</taxon>
        <taxon>rosids</taxon>
        <taxon>malvids</taxon>
        <taxon>Malvales</taxon>
        <taxon>Malvaceae</taxon>
        <taxon>Malvoideae</taxon>
        <taxon>Gossypium</taxon>
    </lineage>
</organism>
<evidence type="ECO:0000259" key="8">
    <source>
        <dbReference type="PROSITE" id="PS50011"/>
    </source>
</evidence>